<evidence type="ECO:0000256" key="6">
    <source>
        <dbReference type="RuleBase" id="RU364146"/>
    </source>
</evidence>
<keyword evidence="4 6" id="KW-0804">Transcription</keyword>
<keyword evidence="5 6" id="KW-0539">Nucleus</keyword>
<comment type="subunit">
    <text evidence="6">Component of the Mediator complex.</text>
</comment>
<dbReference type="GO" id="GO:0003712">
    <property type="term" value="F:transcription coregulator activity"/>
    <property type="evidence" value="ECO:0007669"/>
    <property type="project" value="InterPro"/>
</dbReference>
<gene>
    <name evidence="6" type="primary">MED10</name>
    <name evidence="8" type="ORF">COHA_001969</name>
</gene>
<dbReference type="GO" id="GO:0006357">
    <property type="term" value="P:regulation of transcription by RNA polymerase II"/>
    <property type="evidence" value="ECO:0007669"/>
    <property type="project" value="InterPro"/>
</dbReference>
<comment type="subcellular location">
    <subcellularLocation>
        <location evidence="1 6">Nucleus</location>
    </subcellularLocation>
</comment>
<comment type="similarity">
    <text evidence="2 6">Belongs to the Mediator complex subunit 10 family.</text>
</comment>
<reference evidence="8" key="1">
    <citation type="submission" date="2020-11" db="EMBL/GenBank/DDBJ databases">
        <title>Chlorella ohadii genome sequencing and assembly.</title>
        <authorList>
            <person name="Murik O."/>
            <person name="Treves H."/>
            <person name="Kedem I."/>
            <person name="Shotland Y."/>
            <person name="Kaplan A."/>
        </authorList>
    </citation>
    <scope>NUCLEOTIDE SEQUENCE</scope>
    <source>
        <strain evidence="8">1</strain>
    </source>
</reference>
<evidence type="ECO:0000256" key="7">
    <source>
        <dbReference type="SAM" id="MobiDB-lite"/>
    </source>
</evidence>
<dbReference type="InterPro" id="IPR019145">
    <property type="entry name" value="Mediator_Med10"/>
</dbReference>
<evidence type="ECO:0000256" key="2">
    <source>
        <dbReference type="ARBA" id="ARBA00005389"/>
    </source>
</evidence>
<evidence type="ECO:0000256" key="3">
    <source>
        <dbReference type="ARBA" id="ARBA00023015"/>
    </source>
</evidence>
<dbReference type="GO" id="GO:0016592">
    <property type="term" value="C:mediator complex"/>
    <property type="evidence" value="ECO:0007669"/>
    <property type="project" value="InterPro"/>
</dbReference>
<feature type="compositionally biased region" description="Low complexity" evidence="7">
    <location>
        <begin position="138"/>
        <end position="179"/>
    </location>
</feature>
<accession>A0AAD5DWR1</accession>
<dbReference type="AlphaFoldDB" id="A0AAD5DWR1"/>
<protein>
    <recommendedName>
        <fullName evidence="6">Mediator of RNA polymerase II transcription subunit 10</fullName>
    </recommendedName>
    <alternativeName>
        <fullName evidence="6">Mediator complex subunit 10</fullName>
    </alternativeName>
</protein>
<comment type="caution">
    <text evidence="8">The sequence shown here is derived from an EMBL/GenBank/DDBJ whole genome shotgun (WGS) entry which is preliminary data.</text>
</comment>
<dbReference type="Proteomes" id="UP001205105">
    <property type="component" value="Unassembled WGS sequence"/>
</dbReference>
<comment type="function">
    <text evidence="6">Component of the Mediator complex, a coactivator involved in the regulated transcription of nearly all RNA polymerase II-dependent genes. Mediator functions as a bridge to convey information from gene-specific regulatory proteins to the basal RNA polymerase II transcription machinery. Mediator is recruited to promoters by direct interactions with regulatory proteins and serves as a scaffold for the assembly of a functional preinitiation complex with RNA polymerase II and the general transcription factors.</text>
</comment>
<keyword evidence="9" id="KW-1185">Reference proteome</keyword>
<name>A0AAD5DWR1_9CHLO</name>
<feature type="region of interest" description="Disordered" evidence="7">
    <location>
        <begin position="134"/>
        <end position="179"/>
    </location>
</feature>
<dbReference type="Pfam" id="PF09748">
    <property type="entry name" value="Med10"/>
    <property type="match status" value="1"/>
</dbReference>
<evidence type="ECO:0000256" key="4">
    <source>
        <dbReference type="ARBA" id="ARBA00023163"/>
    </source>
</evidence>
<keyword evidence="3 6" id="KW-0805">Transcription regulation</keyword>
<evidence type="ECO:0000313" key="9">
    <source>
        <dbReference type="Proteomes" id="UP001205105"/>
    </source>
</evidence>
<sequence length="179" mass="19257">MSAPPSEAARRKNVQDAIDRVLFKINELEAILGNFTGQNELLHAKLNEYVAELGKLEAAKDDMIGGGQPVELAVELLRAVDEGTNPDSFTVQLFRDSLAQNQASKGKVEAFRSLREQLTQQLAAAFPATVADYQQLRAAPPQQQQQQQPGQQQQQQQPAGQQAAQGGQPGQQAAVAAGS</sequence>
<evidence type="ECO:0000256" key="5">
    <source>
        <dbReference type="ARBA" id="ARBA00023242"/>
    </source>
</evidence>
<keyword evidence="6" id="KW-0010">Activator</keyword>
<evidence type="ECO:0000256" key="1">
    <source>
        <dbReference type="ARBA" id="ARBA00004123"/>
    </source>
</evidence>
<evidence type="ECO:0000313" key="8">
    <source>
        <dbReference type="EMBL" id="KAI7844466.1"/>
    </source>
</evidence>
<dbReference type="EMBL" id="JADXDR010000029">
    <property type="protein sequence ID" value="KAI7844466.1"/>
    <property type="molecule type" value="Genomic_DNA"/>
</dbReference>
<proteinExistence type="inferred from homology"/>
<organism evidence="8 9">
    <name type="scientific">Chlorella ohadii</name>
    <dbReference type="NCBI Taxonomy" id="2649997"/>
    <lineage>
        <taxon>Eukaryota</taxon>
        <taxon>Viridiplantae</taxon>
        <taxon>Chlorophyta</taxon>
        <taxon>core chlorophytes</taxon>
        <taxon>Trebouxiophyceae</taxon>
        <taxon>Chlorellales</taxon>
        <taxon>Chlorellaceae</taxon>
        <taxon>Chlorella clade</taxon>
        <taxon>Chlorella</taxon>
    </lineage>
</organism>